<keyword evidence="3" id="KW-1185">Reference proteome</keyword>
<organism evidence="2 3">
    <name type="scientific">Chondromyces crocatus</name>
    <dbReference type="NCBI Taxonomy" id="52"/>
    <lineage>
        <taxon>Bacteria</taxon>
        <taxon>Pseudomonadati</taxon>
        <taxon>Myxococcota</taxon>
        <taxon>Polyangia</taxon>
        <taxon>Polyangiales</taxon>
        <taxon>Polyangiaceae</taxon>
        <taxon>Chondromyces</taxon>
    </lineage>
</organism>
<dbReference type="SUPFAM" id="SSF50998">
    <property type="entry name" value="Quinoprotein alcohol dehydrogenase-like"/>
    <property type="match status" value="1"/>
</dbReference>
<evidence type="ECO:0008006" key="4">
    <source>
        <dbReference type="Google" id="ProtNLM"/>
    </source>
</evidence>
<evidence type="ECO:0000313" key="2">
    <source>
        <dbReference type="EMBL" id="AKT41933.1"/>
    </source>
</evidence>
<evidence type="ECO:0000313" key="3">
    <source>
        <dbReference type="Proteomes" id="UP000067626"/>
    </source>
</evidence>
<dbReference type="PANTHER" id="PTHR35580">
    <property type="entry name" value="CELL SURFACE GLYCOPROTEIN (S-LAYER PROTEIN)-LIKE PROTEIN"/>
    <property type="match status" value="1"/>
</dbReference>
<dbReference type="EMBL" id="CP012159">
    <property type="protein sequence ID" value="AKT41933.1"/>
    <property type="molecule type" value="Genomic_DNA"/>
</dbReference>
<gene>
    <name evidence="2" type="ORF">CMC5_061550</name>
</gene>
<dbReference type="STRING" id="52.CMC5_061550"/>
<name>A0A0K1EMS2_CHOCO</name>
<dbReference type="AlphaFoldDB" id="A0A0K1EMS2"/>
<evidence type="ECO:0000256" key="1">
    <source>
        <dbReference type="SAM" id="SignalP"/>
    </source>
</evidence>
<keyword evidence="1" id="KW-0732">Signal</keyword>
<dbReference type="PROSITE" id="PS51257">
    <property type="entry name" value="PROKAR_LIPOPROTEIN"/>
    <property type="match status" value="1"/>
</dbReference>
<feature type="signal peptide" evidence="1">
    <location>
        <begin position="1"/>
        <end position="23"/>
    </location>
</feature>
<dbReference type="InterPro" id="IPR011047">
    <property type="entry name" value="Quinoprotein_ADH-like_sf"/>
</dbReference>
<dbReference type="InterPro" id="IPR052918">
    <property type="entry name" value="Motility_Chemotaxis_Reg"/>
</dbReference>
<sequence>MYRNPPITLTLVLAGLSITSCTADVLDEADLSSADEAFEEVGEAVQGLAGDHLWSRRLGSAGDQRALDIVTDASGSVTLVGQLSGSLVVNGVTYTSAGGADAFVVKIDKGGVPLWARRFGTSGDQVATLVVGDAAGNTVVHVTGAGPIDFGGGPISTTGAALVKLDTNGNHVWSRNLGATANDLALDATGHVLATGQFEGTINLGLSPLTSGSGPDVFVAKINAAGTTVLHRVIGGIGPQNASAIVAGVHGEIIVGGDFTHEVVAGLSEVTGPNLRNTFIATIREDGFWGFARTLPSGGGDGASIGALAVDSAGNIIATGWDGGYGAPGSKLSLIKLTSGGTPLWSRFFSAVPFEPGDPWGSWRGRNVAVDPSDNIVLTTDPGNLGILATLDLGGGPLASGLIVARFDPSGNHTYSHRWALDGNAALAIRSNGSVFVGGSFRGTLNCGGWTLTSAGGDDLFLANLAP</sequence>
<dbReference type="RefSeq" id="WP_050433639.1">
    <property type="nucleotide sequence ID" value="NZ_CP012159.1"/>
</dbReference>
<protein>
    <recommendedName>
        <fullName evidence="4">Lipoprotein</fullName>
    </recommendedName>
</protein>
<reference evidence="2 3" key="1">
    <citation type="submission" date="2015-07" db="EMBL/GenBank/DDBJ databases">
        <title>Genome analysis of myxobacterium Chondromyces crocatus Cm c5 reveals a high potential for natural compound synthesis and the genetic basis for the loss of fruiting body formation.</title>
        <authorList>
            <person name="Zaburannyi N."/>
            <person name="Bunk B."/>
            <person name="Maier J."/>
            <person name="Overmann J."/>
            <person name="Mueller R."/>
        </authorList>
    </citation>
    <scope>NUCLEOTIDE SEQUENCE [LARGE SCALE GENOMIC DNA]</scope>
    <source>
        <strain evidence="2 3">Cm c5</strain>
    </source>
</reference>
<dbReference type="Proteomes" id="UP000067626">
    <property type="component" value="Chromosome"/>
</dbReference>
<dbReference type="PANTHER" id="PTHR35580:SF1">
    <property type="entry name" value="PHYTASE-LIKE DOMAIN-CONTAINING PROTEIN"/>
    <property type="match status" value="1"/>
</dbReference>
<proteinExistence type="predicted"/>
<feature type="chain" id="PRO_5005459701" description="Lipoprotein" evidence="1">
    <location>
        <begin position="24"/>
        <end position="467"/>
    </location>
</feature>
<dbReference type="KEGG" id="ccro:CMC5_061550"/>
<accession>A0A0K1EMS2</accession>
<dbReference type="OrthoDB" id="5507533at2"/>